<evidence type="ECO:0000313" key="3">
    <source>
        <dbReference type="Proteomes" id="UP000547011"/>
    </source>
</evidence>
<feature type="region of interest" description="Disordered" evidence="1">
    <location>
        <begin position="43"/>
        <end position="68"/>
    </location>
</feature>
<keyword evidence="3" id="KW-1185">Reference proteome</keyword>
<protein>
    <submittedName>
        <fullName evidence="2">Uncharacterized protein</fullName>
    </submittedName>
</protein>
<gene>
    <name evidence="2" type="ORF">GGR20_002697</name>
</gene>
<dbReference type="Proteomes" id="UP000547011">
    <property type="component" value="Unassembled WGS sequence"/>
</dbReference>
<name>A0A7W6INW9_9HYPH</name>
<reference evidence="2 3" key="1">
    <citation type="submission" date="2020-08" db="EMBL/GenBank/DDBJ databases">
        <title>Genomic Encyclopedia of Type Strains, Phase IV (KMG-IV): sequencing the most valuable type-strain genomes for metagenomic binning, comparative biology and taxonomic classification.</title>
        <authorList>
            <person name="Goeker M."/>
        </authorList>
    </citation>
    <scope>NUCLEOTIDE SEQUENCE [LARGE SCALE GENOMIC DNA]</scope>
    <source>
        <strain evidence="2 3">DSM 23447</strain>
    </source>
</reference>
<evidence type="ECO:0000256" key="1">
    <source>
        <dbReference type="SAM" id="MobiDB-lite"/>
    </source>
</evidence>
<proteinExistence type="predicted"/>
<sequence length="68" mass="7162">METAKDSAELRHQAIITALASELERQAASGASRVDVDALATAVEATLDPDPPMAEGRRPSELNATNDD</sequence>
<dbReference type="EMBL" id="JACIEW010000006">
    <property type="protein sequence ID" value="MBB4053041.1"/>
    <property type="molecule type" value="Genomic_DNA"/>
</dbReference>
<organism evidence="2 3">
    <name type="scientific">Devosia subaequoris</name>
    <dbReference type="NCBI Taxonomy" id="395930"/>
    <lineage>
        <taxon>Bacteria</taxon>
        <taxon>Pseudomonadati</taxon>
        <taxon>Pseudomonadota</taxon>
        <taxon>Alphaproteobacteria</taxon>
        <taxon>Hyphomicrobiales</taxon>
        <taxon>Devosiaceae</taxon>
        <taxon>Devosia</taxon>
    </lineage>
</organism>
<evidence type="ECO:0000313" key="2">
    <source>
        <dbReference type="EMBL" id="MBB4053041.1"/>
    </source>
</evidence>
<accession>A0A7W6INW9</accession>
<comment type="caution">
    <text evidence="2">The sequence shown here is derived from an EMBL/GenBank/DDBJ whole genome shotgun (WGS) entry which is preliminary data.</text>
</comment>
<dbReference type="AlphaFoldDB" id="A0A7W6INW9"/>
<dbReference type="RefSeq" id="WP_183311831.1">
    <property type="nucleotide sequence ID" value="NZ_JACIEW010000006.1"/>
</dbReference>